<keyword evidence="3" id="KW-0949">S-adenosyl-L-methionine</keyword>
<dbReference type="RefSeq" id="WP_380015234.1">
    <property type="nucleotide sequence ID" value="NZ_JBHLYR010000062.1"/>
</dbReference>
<dbReference type="EMBL" id="JBHLYR010000062">
    <property type="protein sequence ID" value="MFB9994434.1"/>
    <property type="molecule type" value="Genomic_DNA"/>
</dbReference>
<evidence type="ECO:0000256" key="3">
    <source>
        <dbReference type="ARBA" id="ARBA00022691"/>
    </source>
</evidence>
<dbReference type="PANTHER" id="PTHR43464">
    <property type="entry name" value="METHYLTRANSFERASE"/>
    <property type="match status" value="1"/>
</dbReference>
<dbReference type="InterPro" id="IPR029063">
    <property type="entry name" value="SAM-dependent_MTases_sf"/>
</dbReference>
<dbReference type="SUPFAM" id="SSF53335">
    <property type="entry name" value="S-adenosyl-L-methionine-dependent methyltransferases"/>
    <property type="match status" value="1"/>
</dbReference>
<evidence type="ECO:0000256" key="2">
    <source>
        <dbReference type="ARBA" id="ARBA00022679"/>
    </source>
</evidence>
<name>A0ABV6B3U7_9DEIO</name>
<gene>
    <name evidence="4" type="ORF">ACFFLM_20985</name>
</gene>
<dbReference type="GO" id="GO:0008168">
    <property type="term" value="F:methyltransferase activity"/>
    <property type="evidence" value="ECO:0007669"/>
    <property type="project" value="UniProtKB-KW"/>
</dbReference>
<keyword evidence="2" id="KW-0808">Transferase</keyword>
<dbReference type="Pfam" id="PF13489">
    <property type="entry name" value="Methyltransf_23"/>
    <property type="match status" value="1"/>
</dbReference>
<keyword evidence="1 4" id="KW-0489">Methyltransferase</keyword>
<dbReference type="PANTHER" id="PTHR43464:SF19">
    <property type="entry name" value="UBIQUINONE BIOSYNTHESIS O-METHYLTRANSFERASE, MITOCHONDRIAL"/>
    <property type="match status" value="1"/>
</dbReference>
<proteinExistence type="predicted"/>
<comment type="caution">
    <text evidence="4">The sequence shown here is derived from an EMBL/GenBank/DDBJ whole genome shotgun (WGS) entry which is preliminary data.</text>
</comment>
<organism evidence="4 5">
    <name type="scientific">Deinococcus oregonensis</name>
    <dbReference type="NCBI Taxonomy" id="1805970"/>
    <lineage>
        <taxon>Bacteria</taxon>
        <taxon>Thermotogati</taxon>
        <taxon>Deinococcota</taxon>
        <taxon>Deinococci</taxon>
        <taxon>Deinococcales</taxon>
        <taxon>Deinococcaceae</taxon>
        <taxon>Deinococcus</taxon>
    </lineage>
</organism>
<protein>
    <submittedName>
        <fullName evidence="4">Class I SAM-dependent methyltransferase</fullName>
    </submittedName>
</protein>
<reference evidence="4 5" key="1">
    <citation type="submission" date="2024-09" db="EMBL/GenBank/DDBJ databases">
        <authorList>
            <person name="Sun Q."/>
            <person name="Mori K."/>
        </authorList>
    </citation>
    <scope>NUCLEOTIDE SEQUENCE [LARGE SCALE GENOMIC DNA]</scope>
    <source>
        <strain evidence="4 5">JCM 13503</strain>
    </source>
</reference>
<accession>A0ABV6B3U7</accession>
<evidence type="ECO:0000313" key="5">
    <source>
        <dbReference type="Proteomes" id="UP001589733"/>
    </source>
</evidence>
<dbReference type="GO" id="GO:0032259">
    <property type="term" value="P:methylation"/>
    <property type="evidence" value="ECO:0007669"/>
    <property type="project" value="UniProtKB-KW"/>
</dbReference>
<dbReference type="Gene3D" id="3.40.50.150">
    <property type="entry name" value="Vaccinia Virus protein VP39"/>
    <property type="match status" value="1"/>
</dbReference>
<sequence length="248" mass="27643">MKAETVSLNPTGLNFGRRAAELRERMDEPDCDLATLHRTYAQFAVVNTLVSGWRQVYMRHLRPQLTRLHKASTQPASLLDIGSGGGDVPRRLAYWAARDGFQLQITAIDADARAVAYASSLPPQPGLSFRQAFSGDLVQEGQQFDFITSNHLLHHLTAPELAALLDDSQRLCRGTVIHSDLERSALAYAAFGVGIGPWFRGSFIREDGMLSIRRSFTAPELANIAPQGWRVQRQWPYRTLLTFQADHG</sequence>
<dbReference type="NCBIfam" id="NF004851">
    <property type="entry name" value="PRK06202.1"/>
    <property type="match status" value="1"/>
</dbReference>
<evidence type="ECO:0000256" key="1">
    <source>
        <dbReference type="ARBA" id="ARBA00022603"/>
    </source>
</evidence>
<evidence type="ECO:0000313" key="4">
    <source>
        <dbReference type="EMBL" id="MFB9994434.1"/>
    </source>
</evidence>
<dbReference type="Proteomes" id="UP001589733">
    <property type="component" value="Unassembled WGS sequence"/>
</dbReference>
<dbReference type="CDD" id="cd02440">
    <property type="entry name" value="AdoMet_MTases"/>
    <property type="match status" value="1"/>
</dbReference>
<keyword evidence="5" id="KW-1185">Reference proteome</keyword>